<dbReference type="InterPro" id="IPR038883">
    <property type="entry name" value="AN11006-like"/>
</dbReference>
<keyword evidence="3" id="KW-1185">Reference proteome</keyword>
<dbReference type="EMBL" id="VCHE01000001">
    <property type="protein sequence ID" value="KAB2581040.1"/>
    <property type="molecule type" value="Genomic_DNA"/>
</dbReference>
<dbReference type="OrthoDB" id="5335493at2759"/>
<organism evidence="2 3">
    <name type="scientific">Lasiodiplodia theobromae</name>
    <dbReference type="NCBI Taxonomy" id="45133"/>
    <lineage>
        <taxon>Eukaryota</taxon>
        <taxon>Fungi</taxon>
        <taxon>Dikarya</taxon>
        <taxon>Ascomycota</taxon>
        <taxon>Pezizomycotina</taxon>
        <taxon>Dothideomycetes</taxon>
        <taxon>Dothideomycetes incertae sedis</taxon>
        <taxon>Botryosphaeriales</taxon>
        <taxon>Botryosphaeriaceae</taxon>
        <taxon>Lasiodiplodia</taxon>
    </lineage>
</organism>
<name>A0A5N5DTM1_9PEZI</name>
<accession>A0A5N5DTM1</accession>
<comment type="caution">
    <text evidence="2">The sequence shown here is derived from an EMBL/GenBank/DDBJ whole genome shotgun (WGS) entry which is preliminary data.</text>
</comment>
<proteinExistence type="predicted"/>
<evidence type="ECO:0000256" key="1">
    <source>
        <dbReference type="SAM" id="MobiDB-lite"/>
    </source>
</evidence>
<feature type="region of interest" description="Disordered" evidence="1">
    <location>
        <begin position="1"/>
        <end position="24"/>
    </location>
</feature>
<evidence type="ECO:0000313" key="3">
    <source>
        <dbReference type="Proteomes" id="UP000325902"/>
    </source>
</evidence>
<sequence>MVAQGRMVQRPRPLPRPITTEAPGSAIVPKPDPVFDAITKLLGLTSQFPRRYSSSTEYTVAAAAPTPWGAAAEFGRFYEITRWTSRRGEESQTVTGRMKFNDEGHVVAWKGRKWVEFGDWMISVFPRLQQDPIGLGSPLWTHQYLWYISGKCFRLLDLPAEMRLEIYEACATFHYLSRDFRGEWGLGWNNFPYLDSSGPSPMDELLKSEFGPRGTLVRTEGQDGGRILNGAVSPLSLLLVNRRVHDEFKDVMWAKLDFRFSATQASSNVIWGGQRLVRAVSEYTELSRITLELPILDWIKLLGIPLRWQPTDHWRQFGQLSPIAQLLQTMNLSHLTIYIRHQVGNVAEWRYTSEDSPLHNSCPHVLVGYIVLHASTVFSMIPHVQVMGCISSKMAAQFQQLHRENHTGATPTLTEWDVIGPSSYLSSIGRSWMQHGLYTLDPMEM</sequence>
<evidence type="ECO:0000313" key="2">
    <source>
        <dbReference type="EMBL" id="KAB2581040.1"/>
    </source>
</evidence>
<dbReference type="PANTHER" id="PTHR42085">
    <property type="entry name" value="F-BOX DOMAIN-CONTAINING PROTEIN"/>
    <property type="match status" value="1"/>
</dbReference>
<dbReference type="AlphaFoldDB" id="A0A5N5DTM1"/>
<reference evidence="2 3" key="1">
    <citation type="journal article" date="2019" name="Sci. Rep.">
        <title>A multi-omics analysis of the grapevine pathogen Lasiodiplodia theobromae reveals that temperature affects the expression of virulence- and pathogenicity-related genes.</title>
        <authorList>
            <person name="Felix C."/>
            <person name="Meneses R."/>
            <person name="Goncalves M.F.M."/>
            <person name="Tilleman L."/>
            <person name="Duarte A.S."/>
            <person name="Jorrin-Novo J.V."/>
            <person name="Van de Peer Y."/>
            <person name="Deforce D."/>
            <person name="Van Nieuwerburgh F."/>
            <person name="Esteves A.C."/>
            <person name="Alves A."/>
        </authorList>
    </citation>
    <scope>NUCLEOTIDE SEQUENCE [LARGE SCALE GENOMIC DNA]</scope>
    <source>
        <strain evidence="2 3">LA-SOL3</strain>
    </source>
</reference>
<protein>
    <submittedName>
        <fullName evidence="2">Uncharacterized protein</fullName>
    </submittedName>
</protein>
<dbReference type="PANTHER" id="PTHR42085:SF4">
    <property type="entry name" value="F-BOX DOMAIN-CONTAINING PROTEIN"/>
    <property type="match status" value="1"/>
</dbReference>
<dbReference type="Proteomes" id="UP000325902">
    <property type="component" value="Unassembled WGS sequence"/>
</dbReference>
<gene>
    <name evidence="2" type="ORF">DBV05_g138</name>
</gene>